<keyword evidence="1" id="KW-0732">Signal</keyword>
<reference evidence="3" key="1">
    <citation type="submission" date="2019-04" db="EMBL/GenBank/DDBJ databases">
        <authorList>
            <person name="Brambilla D."/>
        </authorList>
    </citation>
    <scope>NUCLEOTIDE SEQUENCE</scope>
    <source>
        <strain evidence="3">BAL1</strain>
    </source>
</reference>
<organism evidence="3">
    <name type="scientific">Rheinheimera sp. BAL341</name>
    <dbReference type="NCBI Taxonomy" id="1708203"/>
    <lineage>
        <taxon>Bacteria</taxon>
        <taxon>Pseudomonadati</taxon>
        <taxon>Pseudomonadota</taxon>
        <taxon>Gammaproteobacteria</taxon>
        <taxon>Chromatiales</taxon>
        <taxon>Chromatiaceae</taxon>
        <taxon>Rheinheimera</taxon>
    </lineage>
</organism>
<dbReference type="Pfam" id="PF07589">
    <property type="entry name" value="PEP-CTERM"/>
    <property type="match status" value="1"/>
</dbReference>
<feature type="chain" id="PRO_5019736028" description="Ice-binding protein C-terminal domain-containing protein" evidence="1">
    <location>
        <begin position="23"/>
        <end position="300"/>
    </location>
</feature>
<protein>
    <recommendedName>
        <fullName evidence="2">Ice-binding protein C-terminal domain-containing protein</fullName>
    </recommendedName>
</protein>
<evidence type="ECO:0000259" key="2">
    <source>
        <dbReference type="Pfam" id="PF07589"/>
    </source>
</evidence>
<dbReference type="InterPro" id="IPR013424">
    <property type="entry name" value="Ice-binding_C"/>
</dbReference>
<gene>
    <name evidence="3" type="ORF">BAL341_021</name>
</gene>
<name>A0A486XH08_9GAMM</name>
<dbReference type="EMBL" id="CAAJGR010000079">
    <property type="protein sequence ID" value="VHN99738.1"/>
    <property type="molecule type" value="Genomic_DNA"/>
</dbReference>
<proteinExistence type="predicted"/>
<sequence>MKKTLLYSLFLGLTLSSTVALGGVINTFGTTGQYSIDDDFDVSVVNVVTASNPGSGNSVGTFGHGRTDLYGLNSIGNVYANVADTALFIGDSYSPDGRNSFDQSIVELVFQNAITNNNGWDFALITGAGVDSRTVDGFYTETVSVGVDSSNFWYQAPAEYVADSTLQGYGYAVHLYDLSSLGVSMGATVSSLFVSNFDVFSTVSGADGLSGWIDFAGTTGNRIEGGFDLAGPKEAGANSYYYPLLNGNGENIFRRWHTDPDLIYAGAVSVNEVPEPAAFFLISLGLLMLGLRKRKQALVN</sequence>
<feature type="domain" description="Ice-binding protein C-terminal" evidence="2">
    <location>
        <begin position="273"/>
        <end position="295"/>
    </location>
</feature>
<accession>A0A486XH08</accession>
<feature type="signal peptide" evidence="1">
    <location>
        <begin position="1"/>
        <end position="22"/>
    </location>
</feature>
<evidence type="ECO:0000256" key="1">
    <source>
        <dbReference type="SAM" id="SignalP"/>
    </source>
</evidence>
<dbReference type="NCBIfam" id="TIGR02595">
    <property type="entry name" value="PEP_CTERM"/>
    <property type="match status" value="1"/>
</dbReference>
<evidence type="ECO:0000313" key="3">
    <source>
        <dbReference type="EMBL" id="VHN99738.1"/>
    </source>
</evidence>
<dbReference type="AlphaFoldDB" id="A0A486XH08"/>